<accession>A0ACC4BL94</accession>
<sequence length="80" mass="9698">MQELDVKMTRKQPCEVEERCIRNLLIHWQHQNKAMPVNLEGYRTRLIEDFHRKGKSRRAVVGGRWDPDTRIYRSTYYGVH</sequence>
<evidence type="ECO:0000313" key="2">
    <source>
        <dbReference type="Proteomes" id="UP000309997"/>
    </source>
</evidence>
<dbReference type="EMBL" id="RCHU02000010">
    <property type="protein sequence ID" value="KAL3579146.1"/>
    <property type="molecule type" value="Genomic_DNA"/>
</dbReference>
<keyword evidence="2" id="KW-1185">Reference proteome</keyword>
<dbReference type="Proteomes" id="UP000309997">
    <property type="component" value="Unassembled WGS sequence"/>
</dbReference>
<proteinExistence type="predicted"/>
<name>A0ACC4BL94_POPAL</name>
<comment type="caution">
    <text evidence="1">The sequence shown here is derived from an EMBL/GenBank/DDBJ whole genome shotgun (WGS) entry which is preliminary data.</text>
</comment>
<gene>
    <name evidence="1" type="ORF">D5086_020650</name>
</gene>
<evidence type="ECO:0000313" key="1">
    <source>
        <dbReference type="EMBL" id="KAL3579146.1"/>
    </source>
</evidence>
<organism evidence="1 2">
    <name type="scientific">Populus alba</name>
    <name type="common">White poplar</name>
    <dbReference type="NCBI Taxonomy" id="43335"/>
    <lineage>
        <taxon>Eukaryota</taxon>
        <taxon>Viridiplantae</taxon>
        <taxon>Streptophyta</taxon>
        <taxon>Embryophyta</taxon>
        <taxon>Tracheophyta</taxon>
        <taxon>Spermatophyta</taxon>
        <taxon>Magnoliopsida</taxon>
        <taxon>eudicotyledons</taxon>
        <taxon>Gunneridae</taxon>
        <taxon>Pentapetalae</taxon>
        <taxon>rosids</taxon>
        <taxon>fabids</taxon>
        <taxon>Malpighiales</taxon>
        <taxon>Salicaceae</taxon>
        <taxon>Saliceae</taxon>
        <taxon>Populus</taxon>
    </lineage>
</organism>
<protein>
    <submittedName>
        <fullName evidence="1">Uncharacterized protein</fullName>
    </submittedName>
</protein>
<reference evidence="1 2" key="1">
    <citation type="journal article" date="2024" name="Plant Biotechnol. J.">
        <title>Genome and CRISPR/Cas9 system of a widespread forest tree (Populus alba) in the world.</title>
        <authorList>
            <person name="Liu Y.J."/>
            <person name="Jiang P.F."/>
            <person name="Han X.M."/>
            <person name="Li X.Y."/>
            <person name="Wang H.M."/>
            <person name="Wang Y.J."/>
            <person name="Wang X.X."/>
            <person name="Zeng Q.Y."/>
        </authorList>
    </citation>
    <scope>NUCLEOTIDE SEQUENCE [LARGE SCALE GENOMIC DNA]</scope>
    <source>
        <strain evidence="2">cv. PAL-ZL1</strain>
    </source>
</reference>